<sequence>MAVTSTSLQKQKKSVSFSNAINTKTFVVPVRLCNTTFFEDPERVENVKVQTEAAIAAGELIHEVASRRRFKNKKAWAGPGMTWVVQYDKKNDCVTHDLIKSEFRSERSALASVPEDGSGDEGSRGGNHHEGHQWIMDTGCGSDLISKAKVEDHKLRRSKAKNPIQFQTANGNTKDMDVVTMNIVEFDESVEPYVLPDTPSVLSI</sequence>
<reference evidence="2" key="1">
    <citation type="submission" date="2021-02" db="EMBL/GenBank/DDBJ databases">
        <authorList>
            <person name="Dougan E. K."/>
            <person name="Rhodes N."/>
            <person name="Thang M."/>
            <person name="Chan C."/>
        </authorList>
    </citation>
    <scope>NUCLEOTIDE SEQUENCE</scope>
</reference>
<name>A0A812LXC1_SYMPI</name>
<gene>
    <name evidence="2" type="ORF">SPIL2461_LOCUS4861</name>
</gene>
<protein>
    <submittedName>
        <fullName evidence="2">Uncharacterized protein</fullName>
    </submittedName>
</protein>
<dbReference type="EMBL" id="CAJNIZ010006594">
    <property type="protein sequence ID" value="CAE7251277.1"/>
    <property type="molecule type" value="Genomic_DNA"/>
</dbReference>
<feature type="non-terminal residue" evidence="2">
    <location>
        <position position="1"/>
    </location>
</feature>
<dbReference type="Proteomes" id="UP000649617">
    <property type="component" value="Unassembled WGS sequence"/>
</dbReference>
<organism evidence="2 3">
    <name type="scientific">Symbiodinium pilosum</name>
    <name type="common">Dinoflagellate</name>
    <dbReference type="NCBI Taxonomy" id="2952"/>
    <lineage>
        <taxon>Eukaryota</taxon>
        <taxon>Sar</taxon>
        <taxon>Alveolata</taxon>
        <taxon>Dinophyceae</taxon>
        <taxon>Suessiales</taxon>
        <taxon>Symbiodiniaceae</taxon>
        <taxon>Symbiodinium</taxon>
    </lineage>
</organism>
<dbReference type="AlphaFoldDB" id="A0A812LXC1"/>
<evidence type="ECO:0000256" key="1">
    <source>
        <dbReference type="SAM" id="MobiDB-lite"/>
    </source>
</evidence>
<evidence type="ECO:0000313" key="2">
    <source>
        <dbReference type="EMBL" id="CAE7251277.1"/>
    </source>
</evidence>
<evidence type="ECO:0000313" key="3">
    <source>
        <dbReference type="Proteomes" id="UP000649617"/>
    </source>
</evidence>
<feature type="compositionally biased region" description="Basic and acidic residues" evidence="1">
    <location>
        <begin position="121"/>
        <end position="132"/>
    </location>
</feature>
<proteinExistence type="predicted"/>
<comment type="caution">
    <text evidence="2">The sequence shown here is derived from an EMBL/GenBank/DDBJ whole genome shotgun (WGS) entry which is preliminary data.</text>
</comment>
<accession>A0A812LXC1</accession>
<feature type="region of interest" description="Disordered" evidence="1">
    <location>
        <begin position="109"/>
        <end position="135"/>
    </location>
</feature>
<keyword evidence="3" id="KW-1185">Reference proteome</keyword>